<feature type="signal peptide" evidence="2">
    <location>
        <begin position="1"/>
        <end position="26"/>
    </location>
</feature>
<dbReference type="Pfam" id="PF19843">
    <property type="entry name" value="DUF6318"/>
    <property type="match status" value="1"/>
</dbReference>
<gene>
    <name evidence="4" type="ORF">ATL42_1824</name>
</gene>
<dbReference type="RefSeq" id="WP_143556727.1">
    <property type="nucleotide sequence ID" value="NZ_PDJG01000001.1"/>
</dbReference>
<reference evidence="4 5" key="1">
    <citation type="submission" date="2017-10" db="EMBL/GenBank/DDBJ databases">
        <title>Sequencing the genomes of 1000 actinobacteria strains.</title>
        <authorList>
            <person name="Klenk H.-P."/>
        </authorList>
    </citation>
    <scope>NUCLEOTIDE SEQUENCE [LARGE SCALE GENOMIC DNA]</scope>
    <source>
        <strain evidence="4 5">DSM 18966</strain>
    </source>
</reference>
<name>A0A2A9E6G1_9MICO</name>
<comment type="caution">
    <text evidence="4">The sequence shown here is derived from an EMBL/GenBank/DDBJ whole genome shotgun (WGS) entry which is preliminary data.</text>
</comment>
<organism evidence="4 5">
    <name type="scientific">Sanguibacter antarcticus</name>
    <dbReference type="NCBI Taxonomy" id="372484"/>
    <lineage>
        <taxon>Bacteria</taxon>
        <taxon>Bacillati</taxon>
        <taxon>Actinomycetota</taxon>
        <taxon>Actinomycetes</taxon>
        <taxon>Micrococcales</taxon>
        <taxon>Sanguibacteraceae</taxon>
        <taxon>Sanguibacter</taxon>
    </lineage>
</organism>
<dbReference type="Proteomes" id="UP000225548">
    <property type="component" value="Unassembled WGS sequence"/>
</dbReference>
<evidence type="ECO:0000313" key="4">
    <source>
        <dbReference type="EMBL" id="PFG33925.1"/>
    </source>
</evidence>
<feature type="compositionally biased region" description="Low complexity" evidence="1">
    <location>
        <begin position="30"/>
        <end position="52"/>
    </location>
</feature>
<feature type="chain" id="PRO_5039517336" description="DUF6318 domain-containing protein" evidence="2">
    <location>
        <begin position="27"/>
        <end position="202"/>
    </location>
</feature>
<feature type="domain" description="DUF6318" evidence="3">
    <location>
        <begin position="57"/>
        <end position="189"/>
    </location>
</feature>
<dbReference type="InterPro" id="IPR046281">
    <property type="entry name" value="DUF6318"/>
</dbReference>
<evidence type="ECO:0000313" key="5">
    <source>
        <dbReference type="Proteomes" id="UP000225548"/>
    </source>
</evidence>
<keyword evidence="2" id="KW-0732">Signal</keyword>
<keyword evidence="5" id="KW-1185">Reference proteome</keyword>
<evidence type="ECO:0000256" key="2">
    <source>
        <dbReference type="SAM" id="SignalP"/>
    </source>
</evidence>
<dbReference type="EMBL" id="PDJG01000001">
    <property type="protein sequence ID" value="PFG33925.1"/>
    <property type="molecule type" value="Genomic_DNA"/>
</dbReference>
<dbReference type="PROSITE" id="PS51257">
    <property type="entry name" value="PROKAR_LIPOPROTEIN"/>
    <property type="match status" value="1"/>
</dbReference>
<sequence length="202" mass="21523">MRLLKRPRSLTTAAGLATLMLLTGCATEPEADAPQTATSTPAATDDTATTTLPEPPAAPEKPAAMANDDEAGARAAADYFLALYAYTVQSNDVTLLDDFCYEASTFCTAVRLDLEDAENTGQVLAGGDLTWTTEPQVEQRTDASAYIVQGTIHQSASQLVTSEGSVVDAYEAEDLERAIYIYWDSGDWYGFDIAAPSETASE</sequence>
<evidence type="ECO:0000259" key="3">
    <source>
        <dbReference type="Pfam" id="PF19843"/>
    </source>
</evidence>
<proteinExistence type="predicted"/>
<protein>
    <recommendedName>
        <fullName evidence="3">DUF6318 domain-containing protein</fullName>
    </recommendedName>
</protein>
<dbReference type="AlphaFoldDB" id="A0A2A9E6G1"/>
<accession>A0A2A9E6G1</accession>
<feature type="region of interest" description="Disordered" evidence="1">
    <location>
        <begin position="30"/>
        <end position="69"/>
    </location>
</feature>
<evidence type="ECO:0000256" key="1">
    <source>
        <dbReference type="SAM" id="MobiDB-lite"/>
    </source>
</evidence>